<evidence type="ECO:0000313" key="11">
    <source>
        <dbReference type="Proteomes" id="UP001597475"/>
    </source>
</evidence>
<feature type="transmembrane region" description="Helical" evidence="8">
    <location>
        <begin position="12"/>
        <end position="33"/>
    </location>
</feature>
<feature type="region of interest" description="Disordered" evidence="7">
    <location>
        <begin position="53"/>
        <end position="125"/>
    </location>
</feature>
<proteinExistence type="predicted"/>
<dbReference type="PANTHER" id="PTHR35008">
    <property type="entry name" value="BLL4482 PROTEIN-RELATED"/>
    <property type="match status" value="1"/>
</dbReference>
<dbReference type="SUPFAM" id="SSF46626">
    <property type="entry name" value="Cytochrome c"/>
    <property type="match status" value="1"/>
</dbReference>
<dbReference type="InterPro" id="IPR008168">
    <property type="entry name" value="Cyt_C_IC"/>
</dbReference>
<name>A0ABW5NY91_9DEIO</name>
<dbReference type="RefSeq" id="WP_386842138.1">
    <property type="nucleotide sequence ID" value="NZ_JBHUMK010000007.1"/>
</dbReference>
<accession>A0ABW5NY91</accession>
<protein>
    <submittedName>
        <fullName evidence="10">C-type cytochrome</fullName>
    </submittedName>
</protein>
<dbReference type="EMBL" id="JBHUMK010000007">
    <property type="protein sequence ID" value="MFD2607991.1"/>
    <property type="molecule type" value="Genomic_DNA"/>
</dbReference>
<evidence type="ECO:0000256" key="3">
    <source>
        <dbReference type="ARBA" id="ARBA00022723"/>
    </source>
</evidence>
<dbReference type="InterPro" id="IPR009056">
    <property type="entry name" value="Cyt_c-like_dom"/>
</dbReference>
<keyword evidence="11" id="KW-1185">Reference proteome</keyword>
<dbReference type="InterPro" id="IPR051459">
    <property type="entry name" value="Cytochrome_c-type_DH"/>
</dbReference>
<evidence type="ECO:0000256" key="6">
    <source>
        <dbReference type="PROSITE-ProRule" id="PRU00433"/>
    </source>
</evidence>
<dbReference type="PRINTS" id="PR00605">
    <property type="entry name" value="CYTCHROMECIC"/>
</dbReference>
<feature type="domain" description="Cytochrome c" evidence="9">
    <location>
        <begin position="127"/>
        <end position="206"/>
    </location>
</feature>
<feature type="compositionally biased region" description="Low complexity" evidence="7">
    <location>
        <begin position="57"/>
        <end position="85"/>
    </location>
</feature>
<evidence type="ECO:0000256" key="5">
    <source>
        <dbReference type="ARBA" id="ARBA00023004"/>
    </source>
</evidence>
<keyword evidence="1" id="KW-0813">Transport</keyword>
<evidence type="ECO:0000256" key="4">
    <source>
        <dbReference type="ARBA" id="ARBA00022982"/>
    </source>
</evidence>
<evidence type="ECO:0000256" key="8">
    <source>
        <dbReference type="SAM" id="Phobius"/>
    </source>
</evidence>
<keyword evidence="3 6" id="KW-0479">Metal-binding</keyword>
<organism evidence="10 11">
    <name type="scientific">Deinococcus taklimakanensis</name>
    <dbReference type="NCBI Taxonomy" id="536443"/>
    <lineage>
        <taxon>Bacteria</taxon>
        <taxon>Thermotogati</taxon>
        <taxon>Deinococcota</taxon>
        <taxon>Deinococci</taxon>
        <taxon>Deinococcales</taxon>
        <taxon>Deinococcaceae</taxon>
        <taxon>Deinococcus</taxon>
    </lineage>
</organism>
<evidence type="ECO:0000259" key="9">
    <source>
        <dbReference type="PROSITE" id="PS51007"/>
    </source>
</evidence>
<dbReference type="Proteomes" id="UP001597475">
    <property type="component" value="Unassembled WGS sequence"/>
</dbReference>
<feature type="compositionally biased region" description="Polar residues" evidence="7">
    <location>
        <begin position="109"/>
        <end position="125"/>
    </location>
</feature>
<dbReference type="InterPro" id="IPR036909">
    <property type="entry name" value="Cyt_c-like_dom_sf"/>
</dbReference>
<keyword evidence="5 6" id="KW-0408">Iron</keyword>
<keyword evidence="8" id="KW-0812">Transmembrane</keyword>
<keyword evidence="8" id="KW-1133">Transmembrane helix</keyword>
<evidence type="ECO:0000256" key="7">
    <source>
        <dbReference type="SAM" id="MobiDB-lite"/>
    </source>
</evidence>
<keyword evidence="2 6" id="KW-0349">Heme</keyword>
<keyword evidence="8" id="KW-0472">Membrane</keyword>
<keyword evidence="4" id="KW-0249">Electron transport</keyword>
<dbReference type="PROSITE" id="PS51007">
    <property type="entry name" value="CYTC"/>
    <property type="match status" value="1"/>
</dbReference>
<comment type="caution">
    <text evidence="10">The sequence shown here is derived from an EMBL/GenBank/DDBJ whole genome shotgun (WGS) entry which is preliminary data.</text>
</comment>
<dbReference type="Pfam" id="PF13442">
    <property type="entry name" value="Cytochrome_CBB3"/>
    <property type="match status" value="1"/>
</dbReference>
<evidence type="ECO:0000313" key="10">
    <source>
        <dbReference type="EMBL" id="MFD2607991.1"/>
    </source>
</evidence>
<reference evidence="11" key="1">
    <citation type="journal article" date="2019" name="Int. J. Syst. Evol. Microbiol.">
        <title>The Global Catalogue of Microorganisms (GCM) 10K type strain sequencing project: providing services to taxonomists for standard genome sequencing and annotation.</title>
        <authorList>
            <consortium name="The Broad Institute Genomics Platform"/>
            <consortium name="The Broad Institute Genome Sequencing Center for Infectious Disease"/>
            <person name="Wu L."/>
            <person name="Ma J."/>
        </authorList>
    </citation>
    <scope>NUCLEOTIDE SEQUENCE [LARGE SCALE GENOMIC DNA]</scope>
    <source>
        <strain evidence="11">KCTC 33842</strain>
    </source>
</reference>
<evidence type="ECO:0000256" key="1">
    <source>
        <dbReference type="ARBA" id="ARBA00022448"/>
    </source>
</evidence>
<dbReference type="PANTHER" id="PTHR35008:SF4">
    <property type="entry name" value="BLL4482 PROTEIN"/>
    <property type="match status" value="1"/>
</dbReference>
<evidence type="ECO:0000256" key="2">
    <source>
        <dbReference type="ARBA" id="ARBA00022617"/>
    </source>
</evidence>
<dbReference type="Gene3D" id="1.10.760.10">
    <property type="entry name" value="Cytochrome c-like domain"/>
    <property type="match status" value="1"/>
</dbReference>
<gene>
    <name evidence="10" type="ORF">ACFSR9_00860</name>
</gene>
<feature type="compositionally biased region" description="Low complexity" evidence="7">
    <location>
        <begin position="94"/>
        <end position="108"/>
    </location>
</feature>
<sequence length="236" mass="24152">MSTGRPNSFPLLPTLLLSLFLGAVIGVLLLLLFRGPKNDTVSAVNGGVAGTTVTQSANTQTGNTQSGGTNGAATDGAASTGNNGTVNQETVLNSDSSTGDTSTSQSGTNADSQSEGARLSQTVDGTKFSGNGQELYVQACQACHQAGGVGARGAGIYPPLANNPKLNTAAYPISLVMFGNGGMPGFGHYLTDQQITDVVNYIRSDLNKNTDQVTPEDVKKLRPSTPDYMIFGEAAG</sequence>